<protein>
    <submittedName>
        <fullName evidence="1">Uncharacterized protein</fullName>
    </submittedName>
</protein>
<accession>A0A182WNT0</accession>
<dbReference type="EnsemblMetazoa" id="AMIN014356-RA">
    <property type="protein sequence ID" value="AMIN014356-PA"/>
    <property type="gene ID" value="AMIN014356"/>
</dbReference>
<reference evidence="2" key="1">
    <citation type="submission" date="2013-03" db="EMBL/GenBank/DDBJ databases">
        <title>The Genome Sequence of Anopheles minimus MINIMUS1.</title>
        <authorList>
            <consortium name="The Broad Institute Genomics Platform"/>
            <person name="Neafsey D.E."/>
            <person name="Walton C."/>
            <person name="Walker B."/>
            <person name="Young S.K."/>
            <person name="Zeng Q."/>
            <person name="Gargeya S."/>
            <person name="Fitzgerald M."/>
            <person name="Haas B."/>
            <person name="Abouelleil A."/>
            <person name="Allen A.W."/>
            <person name="Alvarado L."/>
            <person name="Arachchi H.M."/>
            <person name="Berlin A.M."/>
            <person name="Chapman S.B."/>
            <person name="Gainer-Dewar J."/>
            <person name="Goldberg J."/>
            <person name="Griggs A."/>
            <person name="Gujja S."/>
            <person name="Hansen M."/>
            <person name="Howarth C."/>
            <person name="Imamovic A."/>
            <person name="Ireland A."/>
            <person name="Larimer J."/>
            <person name="McCowan C."/>
            <person name="Murphy C."/>
            <person name="Pearson M."/>
            <person name="Poon T.W."/>
            <person name="Priest M."/>
            <person name="Roberts A."/>
            <person name="Saif S."/>
            <person name="Shea T."/>
            <person name="Sisk P."/>
            <person name="Sykes S."/>
            <person name="Wortman J."/>
            <person name="Nusbaum C."/>
            <person name="Birren B."/>
        </authorList>
    </citation>
    <scope>NUCLEOTIDE SEQUENCE [LARGE SCALE GENOMIC DNA]</scope>
    <source>
        <strain evidence="2">MINIMUS1</strain>
    </source>
</reference>
<organism evidence="1 2">
    <name type="scientific">Anopheles minimus</name>
    <dbReference type="NCBI Taxonomy" id="112268"/>
    <lineage>
        <taxon>Eukaryota</taxon>
        <taxon>Metazoa</taxon>
        <taxon>Ecdysozoa</taxon>
        <taxon>Arthropoda</taxon>
        <taxon>Hexapoda</taxon>
        <taxon>Insecta</taxon>
        <taxon>Pterygota</taxon>
        <taxon>Neoptera</taxon>
        <taxon>Endopterygota</taxon>
        <taxon>Diptera</taxon>
        <taxon>Nematocera</taxon>
        <taxon>Culicoidea</taxon>
        <taxon>Culicidae</taxon>
        <taxon>Anophelinae</taxon>
        <taxon>Anopheles</taxon>
    </lineage>
</organism>
<keyword evidence="2" id="KW-1185">Reference proteome</keyword>
<evidence type="ECO:0000313" key="1">
    <source>
        <dbReference type="EnsemblMetazoa" id="AMIN014356-PA"/>
    </source>
</evidence>
<evidence type="ECO:0000313" key="2">
    <source>
        <dbReference type="Proteomes" id="UP000075920"/>
    </source>
</evidence>
<name>A0A182WNT0_9DIPT</name>
<reference evidence="1" key="2">
    <citation type="submission" date="2020-05" db="UniProtKB">
        <authorList>
            <consortium name="EnsemblMetazoa"/>
        </authorList>
    </citation>
    <scope>IDENTIFICATION</scope>
    <source>
        <strain evidence="1">MINIMUS1</strain>
    </source>
</reference>
<sequence length="114" mass="13370">MMMMMTMVLEASMTIEFIERRAQRKQKHKRSKCAHYAEQQIQPVSEPNFSNPIPRPADDKQRILTGRIDILLICRVVLGLRLFCHTGAIKQAAEKNKIEFFLLHSPSYQTFHRQ</sequence>
<dbReference type="AlphaFoldDB" id="A0A182WNT0"/>
<dbReference type="VEuPathDB" id="VectorBase:AMIN014356"/>
<proteinExistence type="predicted"/>
<dbReference type="Proteomes" id="UP000075920">
    <property type="component" value="Unassembled WGS sequence"/>
</dbReference>